<evidence type="ECO:0000313" key="3">
    <source>
        <dbReference type="Proteomes" id="UP000245119"/>
    </source>
</evidence>
<reference evidence="2 3" key="1">
    <citation type="submission" date="2018-04" db="EMBL/GenBank/DDBJ databases">
        <title>The genome of golden apple snail Pomacea canaliculata provides insight into stress tolerance and invasive adaptation.</title>
        <authorList>
            <person name="Liu C."/>
            <person name="Liu B."/>
            <person name="Ren Y."/>
            <person name="Zhang Y."/>
            <person name="Wang H."/>
            <person name="Li S."/>
            <person name="Jiang F."/>
            <person name="Yin L."/>
            <person name="Zhang G."/>
            <person name="Qian W."/>
            <person name="Fan W."/>
        </authorList>
    </citation>
    <scope>NUCLEOTIDE SEQUENCE [LARGE SCALE GENOMIC DNA]</scope>
    <source>
        <strain evidence="2">SZHN2017</strain>
        <tissue evidence="2">Muscle</tissue>
    </source>
</reference>
<feature type="transmembrane region" description="Helical" evidence="1">
    <location>
        <begin position="256"/>
        <end position="277"/>
    </location>
</feature>
<evidence type="ECO:0000313" key="2">
    <source>
        <dbReference type="EMBL" id="PVD34479.1"/>
    </source>
</evidence>
<dbReference type="InterPro" id="IPR040350">
    <property type="entry name" value="TMEM272"/>
</dbReference>
<comment type="caution">
    <text evidence="2">The sequence shown here is derived from an EMBL/GenBank/DDBJ whole genome shotgun (WGS) entry which is preliminary data.</text>
</comment>
<feature type="transmembrane region" description="Helical" evidence="1">
    <location>
        <begin position="83"/>
        <end position="106"/>
    </location>
</feature>
<name>A0A2T7PM28_POMCA</name>
<dbReference type="PANTHER" id="PTHR33444">
    <property type="entry name" value="SI:DKEY-19B23.12-RELATED"/>
    <property type="match status" value="1"/>
</dbReference>
<keyword evidence="3" id="KW-1185">Reference proteome</keyword>
<evidence type="ECO:0000256" key="1">
    <source>
        <dbReference type="SAM" id="Phobius"/>
    </source>
</evidence>
<keyword evidence="1" id="KW-0812">Transmembrane</keyword>
<dbReference type="OrthoDB" id="6127295at2759"/>
<sequence>MLSDNGWGKALEVFICGYRHLTIGDNSHGANISDKTGKLDRRKETVERRFRVSIEFAIIVAKMEFAIIVVSMEFAIIVVSMEFALIVASMEFAIIVVSMEFAIIVAKMEFPTVDLPRLIVDDERSLCRSTSGLSDDKFQQTVSYGSILYQLKEVQDEAVDVCDFLQSNIDCVHVIAVGTAYRHDSCRQLVRSRVSTRASHSHLPASGRGFGAIEIVIILWQQKKSRDFTCSGDDITEDDDDFDDGMMSRSCRFTGYMLTAFLAVWFVLGNVWVLAIWKPNFQQPLHDPQNWCNEIVFFFAFYQLVAVHGLVALVLLILTTTLIVFTLKRRFRQ</sequence>
<dbReference type="EMBL" id="PZQS01000003">
    <property type="protein sequence ID" value="PVD34479.1"/>
    <property type="molecule type" value="Genomic_DNA"/>
</dbReference>
<keyword evidence="1" id="KW-1133">Transmembrane helix</keyword>
<organism evidence="2 3">
    <name type="scientific">Pomacea canaliculata</name>
    <name type="common">Golden apple snail</name>
    <dbReference type="NCBI Taxonomy" id="400727"/>
    <lineage>
        <taxon>Eukaryota</taxon>
        <taxon>Metazoa</taxon>
        <taxon>Spiralia</taxon>
        <taxon>Lophotrochozoa</taxon>
        <taxon>Mollusca</taxon>
        <taxon>Gastropoda</taxon>
        <taxon>Caenogastropoda</taxon>
        <taxon>Architaenioglossa</taxon>
        <taxon>Ampullarioidea</taxon>
        <taxon>Ampullariidae</taxon>
        <taxon>Pomacea</taxon>
    </lineage>
</organism>
<dbReference type="AlphaFoldDB" id="A0A2T7PM28"/>
<dbReference type="Proteomes" id="UP000245119">
    <property type="component" value="Linkage Group LG3"/>
</dbReference>
<accession>A0A2T7PM28</accession>
<protein>
    <submittedName>
        <fullName evidence="2">Uncharacterized protein</fullName>
    </submittedName>
</protein>
<feature type="transmembrane region" description="Helical" evidence="1">
    <location>
        <begin position="297"/>
        <end position="327"/>
    </location>
</feature>
<proteinExistence type="predicted"/>
<gene>
    <name evidence="2" type="ORF">C0Q70_05754</name>
</gene>
<feature type="transmembrane region" description="Helical" evidence="1">
    <location>
        <begin position="52"/>
        <end position="77"/>
    </location>
</feature>
<dbReference type="PANTHER" id="PTHR33444:SF7">
    <property type="entry name" value="TRANSMEMBRANE PROTEIN 272"/>
    <property type="match status" value="1"/>
</dbReference>
<keyword evidence="1" id="KW-0472">Membrane</keyword>